<proteinExistence type="predicted"/>
<accession>A0A6J5LM86</accession>
<evidence type="ECO:0000313" key="1">
    <source>
        <dbReference type="EMBL" id="CAB4135341.1"/>
    </source>
</evidence>
<dbReference type="EMBL" id="LR796616">
    <property type="protein sequence ID" value="CAB4154745.1"/>
    <property type="molecule type" value="Genomic_DNA"/>
</dbReference>
<protein>
    <recommendedName>
        <fullName evidence="3">Portal protein</fullName>
    </recommendedName>
</protein>
<reference evidence="1" key="1">
    <citation type="submission" date="2020-04" db="EMBL/GenBank/DDBJ databases">
        <authorList>
            <person name="Chiriac C."/>
            <person name="Salcher M."/>
            <person name="Ghai R."/>
            <person name="Kavagutti S V."/>
        </authorList>
    </citation>
    <scope>NUCLEOTIDE SEQUENCE</scope>
</reference>
<sequence>MDIILSQNYADAASVNPLVTRYRNRWSFLYDSYSGGETYREGSYLTKYQLETQNEYAQRLNNTPYDNHPKSIISTYISFLFREEPERELGMLENDPSIESFLEDADREGRDLDSFMKQAATWANVFGHSWIIMSKPNVGAITRADEILADARPYVNLLSPLVVSDFKWSRSPNGAYELVYFKYIEDSNSSVSVIKEWTKDTIQTTTINHDKKDIVNKTLEVNELGVIPAVVLYNQTSTIRGIGISSIEDIADASRLIYNLTSEAEQGIRLGGHPSLVTTADCNVGSGAGALIHMPPNMDPALRPYVLEFSGQEVSSVYTAIDNIISSIDKMANTGSIRGNEARVMSGISREVEFALLNSRLSEMADNIELAEEQMWQFYAKYQGTTWDGEIEYPDSFSIHDTDNELEQKLNVYRTIDDPAIKAAIRNDIVDLLDLEVIEDVQEEMPVSTGVGPAEINMLLPDSSLDTSID</sequence>
<gene>
    <name evidence="1" type="ORF">UFOVP284_27</name>
    <name evidence="2" type="ORF">UFOVP646_29</name>
</gene>
<evidence type="ECO:0008006" key="3">
    <source>
        <dbReference type="Google" id="ProtNLM"/>
    </source>
</evidence>
<evidence type="ECO:0000313" key="2">
    <source>
        <dbReference type="EMBL" id="CAB4154745.1"/>
    </source>
</evidence>
<name>A0A6J5LM86_9CAUD</name>
<dbReference type="EMBL" id="LR796299">
    <property type="protein sequence ID" value="CAB4135341.1"/>
    <property type="molecule type" value="Genomic_DNA"/>
</dbReference>
<organism evidence="1">
    <name type="scientific">uncultured Caudovirales phage</name>
    <dbReference type="NCBI Taxonomy" id="2100421"/>
    <lineage>
        <taxon>Viruses</taxon>
        <taxon>Duplodnaviria</taxon>
        <taxon>Heunggongvirae</taxon>
        <taxon>Uroviricota</taxon>
        <taxon>Caudoviricetes</taxon>
        <taxon>Peduoviridae</taxon>
        <taxon>Maltschvirus</taxon>
        <taxon>Maltschvirus maltsch</taxon>
    </lineage>
</organism>